<dbReference type="Proteomes" id="UP000245790">
    <property type="component" value="Unassembled WGS sequence"/>
</dbReference>
<sequence>MKCILDTTVNLKQLITPGSEKLLISVNGRPLLEQHFEAMSQAGVTSVFVLLEVESSARAGIARTAMKYGYNPTFLEVDAERIGNRKSIMVAEPYMKEAFIYWPVNRIMSASMIKSMVKHPVTSHQVLSFVYTGKEHPQIDKNSIFKIDYSLVGNNGKSSSESAQTAVRSQESRASTGYDVGVYKCGAIIFKLIEKVSQNRPLSWNRIQAALTRAGRGLVIASKNESWVVIENNRDLETLEQLQALQTVNEIDLNTLDKPVLCKTYSRLLPKLENLNFLKSQGALLCLLGIFISSLAMAAGYWLLTLLGGALTAGFILLYPLMAFISKDSALTTKLDPIVLSIIRILAILMLSIASFNAFGFGIWMIGSLLLLGAEGFFVWQPVIISEPKVEQIVGSYLIHAGWLLLAACFILPTLSLIIFGLLSLGILLTKGQQYLLEKKIEKEEMEQTEDSE</sequence>
<organism evidence="2 3">
    <name type="scientific">Pleionea mediterranea</name>
    <dbReference type="NCBI Taxonomy" id="523701"/>
    <lineage>
        <taxon>Bacteria</taxon>
        <taxon>Pseudomonadati</taxon>
        <taxon>Pseudomonadota</taxon>
        <taxon>Gammaproteobacteria</taxon>
        <taxon>Oceanospirillales</taxon>
        <taxon>Pleioneaceae</taxon>
        <taxon>Pleionea</taxon>
    </lineage>
</organism>
<dbReference type="EMBL" id="QGGU01000003">
    <property type="protein sequence ID" value="PWK53186.1"/>
    <property type="molecule type" value="Genomic_DNA"/>
</dbReference>
<dbReference type="AlphaFoldDB" id="A0A316FZQ2"/>
<dbReference type="RefSeq" id="WP_109762251.1">
    <property type="nucleotide sequence ID" value="NZ_QGGU01000003.1"/>
</dbReference>
<dbReference type="InterPro" id="IPR029044">
    <property type="entry name" value="Nucleotide-diphossugar_trans"/>
</dbReference>
<name>A0A316FZQ2_9GAMM</name>
<feature type="transmembrane region" description="Helical" evidence="1">
    <location>
        <begin position="282"/>
        <end position="303"/>
    </location>
</feature>
<reference evidence="2 3" key="1">
    <citation type="submission" date="2018-05" db="EMBL/GenBank/DDBJ databases">
        <title>Genomic Encyclopedia of Type Strains, Phase IV (KMG-IV): sequencing the most valuable type-strain genomes for metagenomic binning, comparative biology and taxonomic classification.</title>
        <authorList>
            <person name="Goeker M."/>
        </authorList>
    </citation>
    <scope>NUCLEOTIDE SEQUENCE [LARGE SCALE GENOMIC DNA]</scope>
    <source>
        <strain evidence="2 3">DSM 25350</strain>
    </source>
</reference>
<feature type="transmembrane region" description="Helical" evidence="1">
    <location>
        <begin position="401"/>
        <end position="429"/>
    </location>
</feature>
<feature type="transmembrane region" description="Helical" evidence="1">
    <location>
        <begin position="338"/>
        <end position="356"/>
    </location>
</feature>
<keyword evidence="1" id="KW-1133">Transmembrane helix</keyword>
<accession>A0A316FZQ2</accession>
<gene>
    <name evidence="2" type="ORF">C8D97_1039</name>
</gene>
<keyword evidence="1" id="KW-0472">Membrane</keyword>
<feature type="transmembrane region" description="Helical" evidence="1">
    <location>
        <begin position="309"/>
        <end position="326"/>
    </location>
</feature>
<proteinExistence type="predicted"/>
<dbReference type="OrthoDB" id="9814110at2"/>
<evidence type="ECO:0000313" key="3">
    <source>
        <dbReference type="Proteomes" id="UP000245790"/>
    </source>
</evidence>
<protein>
    <submittedName>
        <fullName evidence="2">Uncharacterized protein</fullName>
    </submittedName>
</protein>
<dbReference type="Gene3D" id="3.90.550.10">
    <property type="entry name" value="Spore Coat Polysaccharide Biosynthesis Protein SpsA, Chain A"/>
    <property type="match status" value="1"/>
</dbReference>
<comment type="caution">
    <text evidence="2">The sequence shown here is derived from an EMBL/GenBank/DDBJ whole genome shotgun (WGS) entry which is preliminary data.</text>
</comment>
<evidence type="ECO:0000313" key="2">
    <source>
        <dbReference type="EMBL" id="PWK53186.1"/>
    </source>
</evidence>
<dbReference type="SUPFAM" id="SSF53448">
    <property type="entry name" value="Nucleotide-diphospho-sugar transferases"/>
    <property type="match status" value="1"/>
</dbReference>
<keyword evidence="3" id="KW-1185">Reference proteome</keyword>
<keyword evidence="1" id="KW-0812">Transmembrane</keyword>
<evidence type="ECO:0000256" key="1">
    <source>
        <dbReference type="SAM" id="Phobius"/>
    </source>
</evidence>